<protein>
    <recommendedName>
        <fullName evidence="4">Lipoprotein</fullName>
    </recommendedName>
</protein>
<dbReference type="RefSeq" id="WP_024468722.1">
    <property type="nucleotide sequence ID" value="NZ_CP045670.1"/>
</dbReference>
<accession>A0A7S6WNH5</accession>
<gene>
    <name evidence="2" type="ORF">IFE08_11540</name>
</gene>
<sequence>MKKKIFLLGTIILIFTSCAAIEESTKNGFGKPRNIETPEYRDIQEYTSLGEDESFMRSINKAKIGAIRQGVIDIIGLYSEQANQERLKEILYNTENPNRYIVNADMKILQKSKNGNLYICKAVVPVKMREVASLLQSAGISEKSENLPAPKTIDDLAFGEGAINDNENSAARNHKDADTVLAEAIASSQGKENIRFLNNYIENITYMVFNAENSSADRFLLKSGVETANGYLLKQGYRAVDAAEVEKLKKDNSLIYTESSSENLSVIQFIAQKLNADIYMELDAVTEGGYENGGYYGSAKITLKIFNPSTGELLGSVPYSSPKTFSKTSSYDAQSNAIQSTVYKALPLAIDQAKILLAKAYSGGIRYEITINDTPDSKSMARFRKELKNNVRDLKTLHQSAAQTKYAVFLFGTIDDLETIVYDTAEAVPGFEKMELVVLRGKTLTFKSGF</sequence>
<evidence type="ECO:0000313" key="3">
    <source>
        <dbReference type="Proteomes" id="UP000593915"/>
    </source>
</evidence>
<evidence type="ECO:0000313" key="2">
    <source>
        <dbReference type="EMBL" id="QOW60434.1"/>
    </source>
</evidence>
<dbReference type="AlphaFoldDB" id="A0A7S6WNH5"/>
<proteinExistence type="predicted"/>
<dbReference type="Proteomes" id="UP000593915">
    <property type="component" value="Chromosome"/>
</dbReference>
<name>A0A7S6WNH5_9SPIR</name>
<feature type="signal peptide" evidence="1">
    <location>
        <begin position="1"/>
        <end position="19"/>
    </location>
</feature>
<reference evidence="2 3" key="1">
    <citation type="submission" date="2020-09" db="EMBL/GenBank/DDBJ databases">
        <title>Characterization of Treponema spp. from bovine digital dermatitis in Korea.</title>
        <authorList>
            <person name="Espiritu H.M."/>
            <person name="Cho Y.I."/>
            <person name="Mamuad L."/>
        </authorList>
    </citation>
    <scope>NUCLEOTIDE SEQUENCE [LARGE SCALE GENOMIC DNA]</scope>
    <source>
        <strain evidence="2 3">KS1</strain>
    </source>
</reference>
<dbReference type="EMBL" id="CP061839">
    <property type="protein sequence ID" value="QOW60434.1"/>
    <property type="molecule type" value="Genomic_DNA"/>
</dbReference>
<keyword evidence="1" id="KW-0732">Signal</keyword>
<feature type="chain" id="PRO_5035204211" description="Lipoprotein" evidence="1">
    <location>
        <begin position="20"/>
        <end position="450"/>
    </location>
</feature>
<dbReference type="PROSITE" id="PS51257">
    <property type="entry name" value="PROKAR_LIPOPROTEIN"/>
    <property type="match status" value="1"/>
</dbReference>
<evidence type="ECO:0000256" key="1">
    <source>
        <dbReference type="SAM" id="SignalP"/>
    </source>
</evidence>
<organism evidence="2 3">
    <name type="scientific">Treponema pedis</name>
    <dbReference type="NCBI Taxonomy" id="409322"/>
    <lineage>
        <taxon>Bacteria</taxon>
        <taxon>Pseudomonadati</taxon>
        <taxon>Spirochaetota</taxon>
        <taxon>Spirochaetia</taxon>
        <taxon>Spirochaetales</taxon>
        <taxon>Treponemataceae</taxon>
        <taxon>Treponema</taxon>
    </lineage>
</organism>
<evidence type="ECO:0008006" key="4">
    <source>
        <dbReference type="Google" id="ProtNLM"/>
    </source>
</evidence>